<reference evidence="5" key="1">
    <citation type="submission" date="2025-08" db="UniProtKB">
        <authorList>
            <consortium name="Ensembl"/>
        </authorList>
    </citation>
    <scope>IDENTIFICATION</scope>
</reference>
<evidence type="ECO:0000256" key="3">
    <source>
        <dbReference type="SAM" id="MobiDB-lite"/>
    </source>
</evidence>
<dbReference type="GO" id="GO:0030686">
    <property type="term" value="C:90S preribosome"/>
    <property type="evidence" value="ECO:0007669"/>
    <property type="project" value="TreeGrafter"/>
</dbReference>
<accession>A0A8C5M3R8</accession>
<proteinExistence type="inferred from homology"/>
<evidence type="ECO:0000313" key="5">
    <source>
        <dbReference type="Ensembl" id="ENSLLEP00000006527.1"/>
    </source>
</evidence>
<feature type="compositionally biased region" description="Basic and acidic residues" evidence="3">
    <location>
        <begin position="88"/>
        <end position="118"/>
    </location>
</feature>
<evidence type="ECO:0000256" key="2">
    <source>
        <dbReference type="ARBA" id="ARBA00017294"/>
    </source>
</evidence>
<dbReference type="PANTHER" id="PTHR14490">
    <property type="entry name" value="ZINC FINGER, ZZ TYPE"/>
    <property type="match status" value="1"/>
</dbReference>
<gene>
    <name evidence="5" type="primary">KRI1</name>
</gene>
<feature type="domain" description="Kri1-like C-terminal" evidence="4">
    <location>
        <begin position="493"/>
        <end position="580"/>
    </location>
</feature>
<dbReference type="Ensembl" id="ENSLLET00000006798.1">
    <property type="protein sequence ID" value="ENSLLEP00000006527.1"/>
    <property type="gene ID" value="ENSLLEG00000004114.1"/>
</dbReference>
<feature type="compositionally biased region" description="Basic residues" evidence="3">
    <location>
        <begin position="704"/>
        <end position="722"/>
    </location>
</feature>
<comment type="similarity">
    <text evidence="1">Belongs to the KRI1 family.</text>
</comment>
<feature type="compositionally biased region" description="Basic and acidic residues" evidence="3">
    <location>
        <begin position="21"/>
        <end position="32"/>
    </location>
</feature>
<feature type="compositionally biased region" description="Acidic residues" evidence="3">
    <location>
        <begin position="119"/>
        <end position="132"/>
    </location>
</feature>
<feature type="region of interest" description="Disordered" evidence="3">
    <location>
        <begin position="391"/>
        <end position="460"/>
    </location>
</feature>
<dbReference type="InterPro" id="IPR018034">
    <property type="entry name" value="Kri1"/>
</dbReference>
<organism evidence="5 6">
    <name type="scientific">Leptobrachium leishanense</name>
    <name type="common">Leishan spiny toad</name>
    <dbReference type="NCBI Taxonomy" id="445787"/>
    <lineage>
        <taxon>Eukaryota</taxon>
        <taxon>Metazoa</taxon>
        <taxon>Chordata</taxon>
        <taxon>Craniata</taxon>
        <taxon>Vertebrata</taxon>
        <taxon>Euteleostomi</taxon>
        <taxon>Amphibia</taxon>
        <taxon>Batrachia</taxon>
        <taxon>Anura</taxon>
        <taxon>Pelobatoidea</taxon>
        <taxon>Megophryidae</taxon>
        <taxon>Leptobrachium</taxon>
    </lineage>
</organism>
<name>A0A8C5M3R8_9ANUR</name>
<dbReference type="AlphaFoldDB" id="A0A8C5M3R8"/>
<dbReference type="Pfam" id="PF12936">
    <property type="entry name" value="Kri1_C"/>
    <property type="match status" value="1"/>
</dbReference>
<feature type="compositionally biased region" description="Acidic residues" evidence="3">
    <location>
        <begin position="237"/>
        <end position="246"/>
    </location>
</feature>
<sequence>MAELKINRKFAERYDRYREKEELQRLKDRYGDTQDNSDMSSSESEEEEELVINPKLDKEFYRTLSLLKKKDPKIYQEDATFYTNEDQPDVKQTKPSKEKPMYLKDYERKVILEKAGKYEDEEDSEDEEDGEDERARSPTYLEEQNHIRASFRQFVEDSDNEGDDGNMANLLTKRIKSKKEQEKEEEEYVAWLKGQKDIEDGEEVKELGYLKDYWSNPTLDEGEKFLRDYILNKAYVEEDSDDEEECPPALEEAPHVSDSEDEGELFLKKQADFERKYNFRFEEPDSDLVKTFPRTIAQSVRRKDDRRKKKRDEIKERKKKEKEKKREELKQLKNLKRKDVLERLEKLRELTGERALGLREEDLLEDFDPEKHDQIMEKFFGDDYYGIEESEKPQFEEEEEEGLEENWNWDSWTGAEEDARDPEREEGEECDPHCEDPDFVMDADYDPSSAPGPSRKERKIMRLEAERSGKRKKKSKFAEVVSKKKPVFNPEDKTFQQYLDEYYQLDYEDIIDDLPCRFRYRQVLPCDFGLSAEEILAADDKELNKWCSLRKTCMYRSEKEEAHDKKIYSQKGQNIKKKQQILRSLAQSDDDPDSGPISKTKAGKKRRDKLKNPEEKPPAGNANQSDAEDQEAPLAEAPTTLLAVETELTHPSHHKTPSKGQDVLTETPLKRHHDGTRVGEMGVKRELSEDDDQLDSNATTAPSGKKRKLARKGGRLKNKVRLGGREFSGQRLKAFGLNPKRLHYRQLGRERRKMREKQAKNKGKKD</sequence>
<evidence type="ECO:0000256" key="1">
    <source>
        <dbReference type="ARBA" id="ARBA00007473"/>
    </source>
</evidence>
<keyword evidence="6" id="KW-1185">Reference proteome</keyword>
<reference evidence="5" key="2">
    <citation type="submission" date="2025-09" db="UniProtKB">
        <authorList>
            <consortium name="Ensembl"/>
        </authorList>
    </citation>
    <scope>IDENTIFICATION</scope>
</reference>
<dbReference type="Proteomes" id="UP000694569">
    <property type="component" value="Unplaced"/>
</dbReference>
<evidence type="ECO:0000313" key="6">
    <source>
        <dbReference type="Proteomes" id="UP000694569"/>
    </source>
</evidence>
<feature type="region of interest" description="Disordered" evidence="3">
    <location>
        <begin position="21"/>
        <end position="51"/>
    </location>
</feature>
<dbReference type="GO" id="GO:0000447">
    <property type="term" value="P:endonucleolytic cleavage in ITS1 to separate SSU-rRNA from 5.8S rRNA and LSU-rRNA from tricistronic rRNA transcript (SSU-rRNA, 5.8S rRNA, LSU-rRNA)"/>
    <property type="evidence" value="ECO:0007669"/>
    <property type="project" value="TreeGrafter"/>
</dbReference>
<dbReference type="PANTHER" id="PTHR14490:SF5">
    <property type="entry name" value="PROTEIN KRI1 HOMOLOG"/>
    <property type="match status" value="1"/>
</dbReference>
<dbReference type="Pfam" id="PF05178">
    <property type="entry name" value="Kri1"/>
    <property type="match status" value="1"/>
</dbReference>
<feature type="compositionally biased region" description="Low complexity" evidence="3">
    <location>
        <begin position="632"/>
        <end position="646"/>
    </location>
</feature>
<dbReference type="OrthoDB" id="10252032at2759"/>
<evidence type="ECO:0000259" key="4">
    <source>
        <dbReference type="Pfam" id="PF12936"/>
    </source>
</evidence>
<feature type="region of interest" description="Disordered" evidence="3">
    <location>
        <begin position="79"/>
        <end position="142"/>
    </location>
</feature>
<feature type="compositionally biased region" description="Basic residues" evidence="3">
    <location>
        <begin position="740"/>
        <end position="766"/>
    </location>
</feature>
<protein>
    <recommendedName>
        <fullName evidence="2">Protein KRI1 homolog</fullName>
    </recommendedName>
</protein>
<dbReference type="InterPro" id="IPR024626">
    <property type="entry name" value="Kri1-like_C"/>
</dbReference>
<dbReference type="GO" id="GO:0005730">
    <property type="term" value="C:nucleolus"/>
    <property type="evidence" value="ECO:0007669"/>
    <property type="project" value="TreeGrafter"/>
</dbReference>
<feature type="compositionally biased region" description="Acidic residues" evidence="3">
    <location>
        <begin position="415"/>
        <end position="429"/>
    </location>
</feature>
<dbReference type="GeneTree" id="ENSGT00390000005605"/>
<feature type="region of interest" description="Disordered" evidence="3">
    <location>
        <begin position="559"/>
        <end position="766"/>
    </location>
</feature>
<feature type="region of interest" description="Disordered" evidence="3">
    <location>
        <begin position="299"/>
        <end position="327"/>
    </location>
</feature>
<feature type="region of interest" description="Disordered" evidence="3">
    <location>
        <begin position="237"/>
        <end position="263"/>
    </location>
</feature>